<evidence type="ECO:0000256" key="2">
    <source>
        <dbReference type="ARBA" id="ARBA00010897"/>
    </source>
</evidence>
<evidence type="ECO:0000256" key="7">
    <source>
        <dbReference type="ARBA" id="ARBA00022679"/>
    </source>
</evidence>
<feature type="domain" description="Nicotinate phosphoribosyltransferase C-terminal" evidence="12">
    <location>
        <begin position="362"/>
        <end position="474"/>
    </location>
</feature>
<keyword evidence="6 9" id="KW-0662">Pyridine nucleotide biosynthesis</keyword>
<keyword evidence="4" id="KW-0597">Phosphoprotein</keyword>
<dbReference type="PANTHER" id="PTHR11098:SF1">
    <property type="entry name" value="NICOTINATE PHOSPHORIBOSYLTRANSFERASE"/>
    <property type="match status" value="1"/>
</dbReference>
<dbReference type="SUPFAM" id="SSF51690">
    <property type="entry name" value="Nicotinate/Quinolinate PRTase C-terminal domain-like"/>
    <property type="match status" value="1"/>
</dbReference>
<comment type="similarity">
    <text evidence="2 9">Belongs to the NAPRTase family.</text>
</comment>
<dbReference type="AlphaFoldDB" id="A0AB73T0D6"/>
<evidence type="ECO:0000256" key="6">
    <source>
        <dbReference type="ARBA" id="ARBA00022642"/>
    </source>
</evidence>
<evidence type="ECO:0000259" key="10">
    <source>
        <dbReference type="Pfam" id="PF04095"/>
    </source>
</evidence>
<dbReference type="GO" id="GO:0047280">
    <property type="term" value="F:nicotinamide phosphoribosyltransferase activity"/>
    <property type="evidence" value="ECO:0007669"/>
    <property type="project" value="UniProtKB-ARBA"/>
</dbReference>
<comment type="catalytic activity">
    <reaction evidence="8 9">
        <text>5-phospho-alpha-D-ribose 1-diphosphate + nicotinate + ATP + H2O = nicotinate beta-D-ribonucleotide + ADP + phosphate + diphosphate</text>
        <dbReference type="Rhea" id="RHEA:36163"/>
        <dbReference type="ChEBI" id="CHEBI:15377"/>
        <dbReference type="ChEBI" id="CHEBI:30616"/>
        <dbReference type="ChEBI" id="CHEBI:32544"/>
        <dbReference type="ChEBI" id="CHEBI:33019"/>
        <dbReference type="ChEBI" id="CHEBI:43474"/>
        <dbReference type="ChEBI" id="CHEBI:57502"/>
        <dbReference type="ChEBI" id="CHEBI:58017"/>
        <dbReference type="ChEBI" id="CHEBI:456216"/>
        <dbReference type="EC" id="6.3.4.21"/>
    </reaction>
</comment>
<dbReference type="CDD" id="cd01570">
    <property type="entry name" value="NAPRTase_A"/>
    <property type="match status" value="1"/>
</dbReference>
<dbReference type="InterPro" id="IPR007229">
    <property type="entry name" value="Nic_PRibTrfase-Fam"/>
</dbReference>
<dbReference type="InterPro" id="IPR041525">
    <property type="entry name" value="N/Namide_PRibTrfase"/>
</dbReference>
<dbReference type="NCBIfam" id="NF006695">
    <property type="entry name" value="PRK09243.1-2"/>
    <property type="match status" value="1"/>
</dbReference>
<feature type="domain" description="Nicotinate/nicotinamide phosphoribosyltransferase" evidence="10">
    <location>
        <begin position="152"/>
        <end position="321"/>
    </location>
</feature>
<evidence type="ECO:0000256" key="4">
    <source>
        <dbReference type="ARBA" id="ARBA00022553"/>
    </source>
</evidence>
<evidence type="ECO:0000313" key="13">
    <source>
        <dbReference type="EMBL" id="PWJ73256.1"/>
    </source>
</evidence>
<comment type="pathway">
    <text evidence="1 9">Cofactor biosynthesis; NAD(+) biosynthesis; nicotinate D-ribonucleotide from nicotinate: step 1/1.</text>
</comment>
<dbReference type="EC" id="6.3.4.21" evidence="3 9"/>
<gene>
    <name evidence="13" type="ORF">C7383_11342</name>
</gene>
<accession>A0AB73T0D6</accession>
<dbReference type="Pfam" id="PF17767">
    <property type="entry name" value="NAPRTase_N"/>
    <property type="match status" value="1"/>
</dbReference>
<protein>
    <recommendedName>
        <fullName evidence="3 9">Nicotinate phosphoribosyltransferase</fullName>
        <ecNumber evidence="3 9">6.3.4.21</ecNumber>
    </recommendedName>
</protein>
<dbReference type="NCBIfam" id="NF009131">
    <property type="entry name" value="PRK12484.1"/>
    <property type="match status" value="1"/>
</dbReference>
<dbReference type="InterPro" id="IPR041619">
    <property type="entry name" value="NAPRTase_C"/>
</dbReference>
<dbReference type="PANTHER" id="PTHR11098">
    <property type="entry name" value="NICOTINATE PHOSPHORIBOSYLTRANSFERASE"/>
    <property type="match status" value="1"/>
</dbReference>
<dbReference type="FunFam" id="3.20.20.70:FF:000076">
    <property type="entry name" value="Nicotinate phosphoribosyltransferase"/>
    <property type="match status" value="1"/>
</dbReference>
<keyword evidence="13" id="KW-0328">Glycosyltransferase</keyword>
<evidence type="ECO:0000256" key="1">
    <source>
        <dbReference type="ARBA" id="ARBA00004952"/>
    </source>
</evidence>
<comment type="PTM">
    <text evidence="9">Transiently phosphorylated on a His residue during the reaction cycle. Phosphorylation strongly increases the affinity for substrates and increases the rate of nicotinate D-ribonucleotide production. Dephosphorylation regenerates the low-affinity form of the enzyme, leading to product release.</text>
</comment>
<keyword evidence="5 9" id="KW-0436">Ligase</keyword>
<evidence type="ECO:0000259" key="11">
    <source>
        <dbReference type="Pfam" id="PF17767"/>
    </source>
</evidence>
<dbReference type="EMBL" id="QGGY01000013">
    <property type="protein sequence ID" value="PWJ73256.1"/>
    <property type="molecule type" value="Genomic_DNA"/>
</dbReference>
<feature type="domain" description="Nicotinate phosphoribosyltransferase N-terminal" evidence="11">
    <location>
        <begin position="8"/>
        <end position="131"/>
    </location>
</feature>
<sequence length="487" mass="54436">MSTMNLTLLTDFYELTMMQGYFKNHTTEVVIFDAFYRRNPCDGGYAIAAGLDQVIDYIENLSFSPDDISYLRSLNTFDEDFLDYLSTFKFTGDIYAIPEGTVVFPREPLLKVVAPIMEAQLVETALLTIINHQSLIATKAARVVYAAKGDGIMEFGLRRAQGPDAGVYGARAAMIGGCVGTSNVLAGQLFDVPVKGTHAHSWIMSFLDEYTAFKKYADLYPDACCLLVDTYDTIKSGVPNAIRVFTEMREAGIPLKNYGIRLDSGDLAYMSKKARKMLDDAGFEDAFISASSDLDEYLIESLKSQGAKITSWGVGTNLITSKDCPAFGGVYKLAAIQDEETGEFIPKIKLSENTEKITNPGNKTIFRIYDKETGKIRADLIALVGEVFDDKKDMIIFDPLETWKKTKIHGGTYVLKELLIPVFQKGKCVYSSPSVMDIQAFCRREMDTIWDETKRFVNPHDVYVDLSDKLYKIKADLLEKMSMDALK</sequence>
<dbReference type="InterPro" id="IPR036068">
    <property type="entry name" value="Nicotinate_pribotase-like_C"/>
</dbReference>
<keyword evidence="7 9" id="KW-0808">Transferase</keyword>
<dbReference type="GO" id="GO:0004516">
    <property type="term" value="F:nicotinate phosphoribosyltransferase activity"/>
    <property type="evidence" value="ECO:0007669"/>
    <property type="project" value="UniProtKB-UniRule"/>
</dbReference>
<dbReference type="SUPFAM" id="SSF54675">
    <property type="entry name" value="Nicotinate/Quinolinate PRTase N-terminal domain-like"/>
    <property type="match status" value="1"/>
</dbReference>
<evidence type="ECO:0000256" key="3">
    <source>
        <dbReference type="ARBA" id="ARBA00013236"/>
    </source>
</evidence>
<dbReference type="PIRSF" id="PIRSF000484">
    <property type="entry name" value="NAPRT"/>
    <property type="match status" value="1"/>
</dbReference>
<dbReference type="GO" id="GO:0005829">
    <property type="term" value="C:cytosol"/>
    <property type="evidence" value="ECO:0007669"/>
    <property type="project" value="TreeGrafter"/>
</dbReference>
<dbReference type="InterPro" id="IPR013785">
    <property type="entry name" value="Aldolase_TIM"/>
</dbReference>
<dbReference type="Pfam" id="PF04095">
    <property type="entry name" value="NAPRTase"/>
    <property type="match status" value="1"/>
</dbReference>
<dbReference type="GO" id="GO:0034355">
    <property type="term" value="P:NAD+ biosynthetic process via the salvage pathway"/>
    <property type="evidence" value="ECO:0007669"/>
    <property type="project" value="UniProtKB-ARBA"/>
</dbReference>
<proteinExistence type="inferred from homology"/>
<dbReference type="Gene3D" id="3.20.140.10">
    <property type="entry name" value="nicotinate phosphoribosyltransferase"/>
    <property type="match status" value="1"/>
</dbReference>
<dbReference type="Gene3D" id="3.20.20.70">
    <property type="entry name" value="Aldolase class I"/>
    <property type="match status" value="1"/>
</dbReference>
<comment type="caution">
    <text evidence="13">The sequence shown here is derived from an EMBL/GenBank/DDBJ whole genome shotgun (WGS) entry which is preliminary data.</text>
</comment>
<name>A0AB73T0D6_9FIRM</name>
<reference evidence="13 14" key="1">
    <citation type="submission" date="2018-05" db="EMBL/GenBank/DDBJ databases">
        <authorList>
            <person name="Goeker M."/>
            <person name="Huntemann M."/>
            <person name="Clum A."/>
            <person name="Pillay M."/>
            <person name="Palaniappan K."/>
            <person name="Varghese N."/>
            <person name="Mikhailova N."/>
            <person name="Stamatis D."/>
            <person name="Reddy T."/>
            <person name="Daum C."/>
            <person name="Shapiro N."/>
            <person name="Ivanova N."/>
            <person name="Kyrpides N."/>
            <person name="Woyke T."/>
        </authorList>
    </citation>
    <scope>NUCLEOTIDE SEQUENCE [LARGE SCALE GENOMIC DNA]</scope>
    <source>
        <strain evidence="13 14">DSM 26524</strain>
    </source>
</reference>
<dbReference type="Proteomes" id="UP000245412">
    <property type="component" value="Unassembled WGS sequence"/>
</dbReference>
<evidence type="ECO:0000259" key="12">
    <source>
        <dbReference type="Pfam" id="PF17956"/>
    </source>
</evidence>
<evidence type="ECO:0000256" key="8">
    <source>
        <dbReference type="ARBA" id="ARBA00048668"/>
    </source>
</evidence>
<comment type="function">
    <text evidence="9">Catalyzes the first step in the biosynthesis of NAD from nicotinic acid, the ATP-dependent synthesis of beta-nicotinate D-ribonucleotide from nicotinate and 5-phospho-D-ribose 1-phosphate.</text>
</comment>
<dbReference type="InterPro" id="IPR006405">
    <property type="entry name" value="Nic_PRibTrfase_pncB"/>
</dbReference>
<dbReference type="InterPro" id="IPR040727">
    <property type="entry name" value="NAPRTase_N"/>
</dbReference>
<organism evidence="13 14">
    <name type="scientific">Murimonas intestini</name>
    <dbReference type="NCBI Taxonomy" id="1337051"/>
    <lineage>
        <taxon>Bacteria</taxon>
        <taxon>Bacillati</taxon>
        <taxon>Bacillota</taxon>
        <taxon>Clostridia</taxon>
        <taxon>Lachnospirales</taxon>
        <taxon>Lachnospiraceae</taxon>
        <taxon>Murimonas</taxon>
    </lineage>
</organism>
<dbReference type="Pfam" id="PF17956">
    <property type="entry name" value="NAPRTase_C"/>
    <property type="match status" value="1"/>
</dbReference>
<evidence type="ECO:0000256" key="5">
    <source>
        <dbReference type="ARBA" id="ARBA00022598"/>
    </source>
</evidence>
<evidence type="ECO:0000256" key="9">
    <source>
        <dbReference type="RuleBase" id="RU365100"/>
    </source>
</evidence>
<dbReference type="NCBIfam" id="TIGR01513">
    <property type="entry name" value="NAPRTase_put"/>
    <property type="match status" value="1"/>
</dbReference>
<evidence type="ECO:0000313" key="14">
    <source>
        <dbReference type="Proteomes" id="UP000245412"/>
    </source>
</evidence>
<keyword evidence="14" id="KW-1185">Reference proteome</keyword>
<dbReference type="RefSeq" id="WP_109747797.1">
    <property type="nucleotide sequence ID" value="NZ_JANKBI010000026.1"/>
</dbReference>